<name>A0A9E7KPP9_9LILI</name>
<proteinExistence type="predicted"/>
<dbReference type="EMBL" id="CP097510">
    <property type="protein sequence ID" value="URE29153.1"/>
    <property type="molecule type" value="Genomic_DNA"/>
</dbReference>
<feature type="region of interest" description="Disordered" evidence="1">
    <location>
        <begin position="103"/>
        <end position="135"/>
    </location>
</feature>
<gene>
    <name evidence="2" type="ORF">MUK42_06953</name>
</gene>
<evidence type="ECO:0000313" key="2">
    <source>
        <dbReference type="EMBL" id="URE29153.1"/>
    </source>
</evidence>
<sequence length="304" mass="33697">MGSPDITPEPVDDHDLFGPCRCCNWVAWSSVTTAPLPLLRRNVGRDEGAGVVGDGCRSAVEDRHPTLQPRPAPPRRRGWGSMGSASSQFDPLSYALPQLRRRPRAGAPRGTSRAPATPQPSSPPRQRRPSRSWPWAAATRRPGCLLLRHHGRPTTSCWKQVGHGAAAITTQLHAPPITILLSHLLLDHTLRPRKVFDMWSFDGGYKINGVPVMQMPIGVVGGRARNALDDTLNFLRRRTTKEPDGADTVAITFNDPNALVMAKFETWQTVQRKRNDQITSISYALRSETKVEADDCKFPLFHMV</sequence>
<reference evidence="2" key="1">
    <citation type="submission" date="2022-05" db="EMBL/GenBank/DDBJ databases">
        <title>The Musa troglodytarum L. genome provides insights into the mechanism of non-climacteric behaviour and enrichment of carotenoids.</title>
        <authorList>
            <person name="Wang J."/>
        </authorList>
    </citation>
    <scope>NUCLEOTIDE SEQUENCE</scope>
    <source>
        <tissue evidence="2">Leaf</tissue>
    </source>
</reference>
<accession>A0A9E7KPP9</accession>
<feature type="compositionally biased region" description="Low complexity" evidence="1">
    <location>
        <begin position="105"/>
        <end position="116"/>
    </location>
</feature>
<evidence type="ECO:0000256" key="1">
    <source>
        <dbReference type="SAM" id="MobiDB-lite"/>
    </source>
</evidence>
<dbReference type="OrthoDB" id="10568849at2759"/>
<feature type="region of interest" description="Disordered" evidence="1">
    <location>
        <begin position="46"/>
        <end position="89"/>
    </location>
</feature>
<evidence type="ECO:0000313" key="3">
    <source>
        <dbReference type="Proteomes" id="UP001055439"/>
    </source>
</evidence>
<protein>
    <submittedName>
        <fullName evidence="2">Uncharacterized protein</fullName>
    </submittedName>
</protein>
<keyword evidence="3" id="KW-1185">Reference proteome</keyword>
<organism evidence="2 3">
    <name type="scientific">Musa troglodytarum</name>
    <name type="common">fe'i banana</name>
    <dbReference type="NCBI Taxonomy" id="320322"/>
    <lineage>
        <taxon>Eukaryota</taxon>
        <taxon>Viridiplantae</taxon>
        <taxon>Streptophyta</taxon>
        <taxon>Embryophyta</taxon>
        <taxon>Tracheophyta</taxon>
        <taxon>Spermatophyta</taxon>
        <taxon>Magnoliopsida</taxon>
        <taxon>Liliopsida</taxon>
        <taxon>Zingiberales</taxon>
        <taxon>Musaceae</taxon>
        <taxon>Musa</taxon>
    </lineage>
</organism>
<dbReference type="AlphaFoldDB" id="A0A9E7KPP9"/>
<dbReference type="Proteomes" id="UP001055439">
    <property type="component" value="Chromosome 8"/>
</dbReference>